<dbReference type="AlphaFoldDB" id="A0A8H6F197"/>
<dbReference type="InterPro" id="IPR025212">
    <property type="entry name" value="CAD_CENP-Q"/>
</dbReference>
<name>A0A8H6F197_CANAX</name>
<evidence type="ECO:0000313" key="2">
    <source>
        <dbReference type="Proteomes" id="UP000536275"/>
    </source>
</evidence>
<dbReference type="Proteomes" id="UP000536275">
    <property type="component" value="Unassembled WGS sequence"/>
</dbReference>
<reference evidence="1 2" key="1">
    <citation type="submission" date="2020-03" db="EMBL/GenBank/DDBJ databases">
        <title>FDA dAtabase for Regulatory Grade micrObial Sequences (FDA-ARGOS): Supporting development and validation of Infectious Disease Dx tests.</title>
        <authorList>
            <person name="Campos J."/>
            <person name="Goldberg B."/>
            <person name="Tallon L."/>
            <person name="Sadzewicz L."/>
            <person name="Vavikolanu K."/>
            <person name="Mehta A."/>
            <person name="Aluvathingal J."/>
            <person name="Nadendla S."/>
            <person name="Nandy P."/>
            <person name="Geyer C."/>
            <person name="Yan Y."/>
            <person name="Sichtig H."/>
        </authorList>
    </citation>
    <scope>NUCLEOTIDE SEQUENCE [LARGE SCALE GENOMIC DNA]</scope>
    <source>
        <strain evidence="1 2">FDAARGOS_656</strain>
    </source>
</reference>
<dbReference type="Pfam" id="PF13094">
    <property type="entry name" value="CENP-Q"/>
    <property type="match status" value="1"/>
</dbReference>
<accession>A0A8H6F197</accession>
<organism evidence="1 2">
    <name type="scientific">Candida albicans</name>
    <name type="common">Yeast</name>
    <dbReference type="NCBI Taxonomy" id="5476"/>
    <lineage>
        <taxon>Eukaryota</taxon>
        <taxon>Fungi</taxon>
        <taxon>Dikarya</taxon>
        <taxon>Ascomycota</taxon>
        <taxon>Saccharomycotina</taxon>
        <taxon>Pichiomycetes</taxon>
        <taxon>Debaryomycetaceae</taxon>
        <taxon>Candida/Lodderomyces clade</taxon>
        <taxon>Candida</taxon>
    </lineage>
</organism>
<dbReference type="EMBL" id="JABWAD010000059">
    <property type="protein sequence ID" value="KAF6065090.1"/>
    <property type="molecule type" value="Genomic_DNA"/>
</dbReference>
<sequence length="252" mass="29216">MTDDSATPASKKRKLTFDNEILNPLNFQPMINKQKISTAVIEKFWQPLDSVNSQSMDNIMNVALLKTLDESHSKVSRSITNIWFNSANPESFKSRLSQTKLPPPSSMYSSKLRIRANEVADVLSYDSLTRKRTVLETYLSAELKQLQELENHYNQSLLAYKSDLEYLKKFKSTVKNNESKYNEELERKREELNLSVQNKNPDDIYLLSTDNDFDPETDDDTKFILETIQENLFQSKLKNLNDKLEVLCNVLD</sequence>
<protein>
    <submittedName>
        <fullName evidence="1">CENP-Q, a CENPA-CAD centromere complex subunit family protein</fullName>
    </submittedName>
</protein>
<proteinExistence type="predicted"/>
<evidence type="ECO:0000313" key="1">
    <source>
        <dbReference type="EMBL" id="KAF6065090.1"/>
    </source>
</evidence>
<gene>
    <name evidence="1" type="ORF">FOB64_004861</name>
</gene>
<comment type="caution">
    <text evidence="1">The sequence shown here is derived from an EMBL/GenBank/DDBJ whole genome shotgun (WGS) entry which is preliminary data.</text>
</comment>